<dbReference type="AlphaFoldDB" id="A0A1G7EFC4"/>
<sequence length="430" mass="47109">MKKEISYFVATSLLATTALAPAAFGQDESAEGDQVMSVYERYRPDYDAPGIRSGSFLFYPSIEAGGKFDSNIFAQESNVTDDFIAVIKPTFALVSDWNTDYLTVFADANIARYADNGSEDYEDFNVGVSGRKDISHGTDIHADILYMDGHEDRGSPDAIGNQVEPASTSTFKASVGFKRDVSILSVAVDATYEKKNFDDVALNGGGTLNNDDRDRDRKTAKARVGYELADGREAFLQGTIDRVEYDNSKEDGGPQRNSDGVEIVGGAAFDLTGSARGEIYGGYMKRSFDSDTLGEIDGIKFGAELLWNVSGLTSFTGSIKRSIDETTVGGEDANGVFTNSSGIVSTLFFGRVEHELRRNVLLNAQASYTKQNFELTTREDDLINFGVGAKYLLNRNVNVNVGYDYSYRDTTAQGQDYSRHAFMVNVKAQW</sequence>
<evidence type="ECO:0000256" key="1">
    <source>
        <dbReference type="SAM" id="SignalP"/>
    </source>
</evidence>
<gene>
    <name evidence="2" type="ORF">SAMN04488071_3424</name>
</gene>
<keyword evidence="1" id="KW-0732">Signal</keyword>
<dbReference type="EMBL" id="FNAK01000008">
    <property type="protein sequence ID" value="SDE62360.1"/>
    <property type="molecule type" value="Genomic_DNA"/>
</dbReference>
<evidence type="ECO:0000313" key="3">
    <source>
        <dbReference type="Proteomes" id="UP000183685"/>
    </source>
</evidence>
<proteinExistence type="predicted"/>
<organism evidence="2 3">
    <name type="scientific">Kordiimonas lacus</name>
    <dbReference type="NCBI Taxonomy" id="637679"/>
    <lineage>
        <taxon>Bacteria</taxon>
        <taxon>Pseudomonadati</taxon>
        <taxon>Pseudomonadota</taxon>
        <taxon>Alphaproteobacteria</taxon>
        <taxon>Kordiimonadales</taxon>
        <taxon>Kordiimonadaceae</taxon>
        <taxon>Kordiimonas</taxon>
    </lineage>
</organism>
<evidence type="ECO:0008006" key="4">
    <source>
        <dbReference type="Google" id="ProtNLM"/>
    </source>
</evidence>
<dbReference type="OrthoDB" id="7398962at2"/>
<dbReference type="Proteomes" id="UP000183685">
    <property type="component" value="Unassembled WGS sequence"/>
</dbReference>
<protein>
    <recommendedName>
        <fullName evidence="4">Beta-barrel porin 2</fullName>
    </recommendedName>
</protein>
<feature type="signal peptide" evidence="1">
    <location>
        <begin position="1"/>
        <end position="22"/>
    </location>
</feature>
<dbReference type="Pfam" id="PF10082">
    <property type="entry name" value="BBP2_2"/>
    <property type="match status" value="1"/>
</dbReference>
<dbReference type="InterPro" id="IPR018759">
    <property type="entry name" value="BBP2_2"/>
</dbReference>
<dbReference type="STRING" id="637679.GCA_001550055_00203"/>
<feature type="chain" id="PRO_5010299707" description="Beta-barrel porin 2" evidence="1">
    <location>
        <begin position="23"/>
        <end position="430"/>
    </location>
</feature>
<evidence type="ECO:0000313" key="2">
    <source>
        <dbReference type="EMBL" id="SDE62360.1"/>
    </source>
</evidence>
<name>A0A1G7EFC4_9PROT</name>
<keyword evidence="3" id="KW-1185">Reference proteome</keyword>
<accession>A0A1G7EFC4</accession>
<dbReference type="SUPFAM" id="SSF56935">
    <property type="entry name" value="Porins"/>
    <property type="match status" value="1"/>
</dbReference>
<dbReference type="RefSeq" id="WP_068301451.1">
    <property type="nucleotide sequence ID" value="NZ_FNAK01000008.1"/>
</dbReference>
<reference evidence="2 3" key="1">
    <citation type="submission" date="2016-10" db="EMBL/GenBank/DDBJ databases">
        <authorList>
            <person name="de Groot N.N."/>
        </authorList>
    </citation>
    <scope>NUCLEOTIDE SEQUENCE [LARGE SCALE GENOMIC DNA]</scope>
    <source>
        <strain evidence="2 3">CGMCC 1.9109</strain>
    </source>
</reference>